<evidence type="ECO:0000313" key="2">
    <source>
        <dbReference type="Proteomes" id="UP000886998"/>
    </source>
</evidence>
<protein>
    <submittedName>
        <fullName evidence="1">Uncharacterized protein</fullName>
    </submittedName>
</protein>
<proteinExistence type="predicted"/>
<reference evidence="1" key="1">
    <citation type="submission" date="2020-08" db="EMBL/GenBank/DDBJ databases">
        <title>Multicomponent nature underlies the extraordinary mechanical properties of spider dragline silk.</title>
        <authorList>
            <person name="Kono N."/>
            <person name="Nakamura H."/>
            <person name="Mori M."/>
            <person name="Yoshida Y."/>
            <person name="Ohtoshi R."/>
            <person name="Malay A.D."/>
            <person name="Moran D.A.P."/>
            <person name="Tomita M."/>
            <person name="Numata K."/>
            <person name="Arakawa K."/>
        </authorList>
    </citation>
    <scope>NUCLEOTIDE SEQUENCE</scope>
</reference>
<accession>A0A8X7CDG6</accession>
<evidence type="ECO:0000313" key="1">
    <source>
        <dbReference type="EMBL" id="GFY60889.1"/>
    </source>
</evidence>
<dbReference type="AlphaFoldDB" id="A0A8X7CDG6"/>
<dbReference type="Proteomes" id="UP000886998">
    <property type="component" value="Unassembled WGS sequence"/>
</dbReference>
<keyword evidence="2" id="KW-1185">Reference proteome</keyword>
<sequence>MCKHLPVFIIIQASRFSIEHRLTLPQNATNNSRKRTISHLTYQLAQTETKVTYSGFDTWIYELVPYFAYILTSDSNRIRADRTGCRFPSPLFGPTVQNRIFNEVPFNLDHVVVFMTSLSLRSFPG</sequence>
<comment type="caution">
    <text evidence="1">The sequence shown here is derived from an EMBL/GenBank/DDBJ whole genome shotgun (WGS) entry which is preliminary data.</text>
</comment>
<organism evidence="1 2">
    <name type="scientific">Trichonephila inaurata madagascariensis</name>
    <dbReference type="NCBI Taxonomy" id="2747483"/>
    <lineage>
        <taxon>Eukaryota</taxon>
        <taxon>Metazoa</taxon>
        <taxon>Ecdysozoa</taxon>
        <taxon>Arthropoda</taxon>
        <taxon>Chelicerata</taxon>
        <taxon>Arachnida</taxon>
        <taxon>Araneae</taxon>
        <taxon>Araneomorphae</taxon>
        <taxon>Entelegynae</taxon>
        <taxon>Araneoidea</taxon>
        <taxon>Nephilidae</taxon>
        <taxon>Trichonephila</taxon>
        <taxon>Trichonephila inaurata</taxon>
    </lineage>
</organism>
<dbReference type="EMBL" id="BMAV01013330">
    <property type="protein sequence ID" value="GFY60889.1"/>
    <property type="molecule type" value="Genomic_DNA"/>
</dbReference>
<gene>
    <name evidence="1" type="ORF">TNIN_8121</name>
</gene>
<name>A0A8X7CDG6_9ARAC</name>